<dbReference type="InterPro" id="IPR050083">
    <property type="entry name" value="HtpX_protease"/>
</dbReference>
<evidence type="ECO:0000256" key="10">
    <source>
        <dbReference type="ARBA" id="ARBA00023136"/>
    </source>
</evidence>
<evidence type="ECO:0000256" key="3">
    <source>
        <dbReference type="ARBA" id="ARBA00022670"/>
    </source>
</evidence>
<keyword evidence="5" id="KW-0479">Metal-binding</keyword>
<evidence type="ECO:0000256" key="5">
    <source>
        <dbReference type="ARBA" id="ARBA00022723"/>
    </source>
</evidence>
<feature type="transmembrane region" description="Helical" evidence="12">
    <location>
        <begin position="300"/>
        <end position="318"/>
    </location>
</feature>
<feature type="transmembrane region" description="Helical" evidence="12">
    <location>
        <begin position="64"/>
        <end position="82"/>
    </location>
</feature>
<keyword evidence="3 11" id="KW-0645">Protease</keyword>
<name>A0A9P6KXQ2_9MICR</name>
<dbReference type="InterPro" id="IPR001915">
    <property type="entry name" value="Peptidase_M48"/>
</dbReference>
<feature type="transmembrane region" description="Helical" evidence="12">
    <location>
        <begin position="117"/>
        <end position="143"/>
    </location>
</feature>
<dbReference type="AlphaFoldDB" id="A0A9P6KXQ2"/>
<evidence type="ECO:0000259" key="13">
    <source>
        <dbReference type="Pfam" id="PF01435"/>
    </source>
</evidence>
<evidence type="ECO:0000256" key="8">
    <source>
        <dbReference type="ARBA" id="ARBA00022989"/>
    </source>
</evidence>
<dbReference type="PANTHER" id="PTHR43221">
    <property type="entry name" value="PROTEASE HTPX"/>
    <property type="match status" value="1"/>
</dbReference>
<keyword evidence="8 12" id="KW-1133">Transmembrane helix</keyword>
<dbReference type="Proteomes" id="UP000740883">
    <property type="component" value="Unassembled WGS sequence"/>
</dbReference>
<evidence type="ECO:0000313" key="15">
    <source>
        <dbReference type="Proteomes" id="UP000740883"/>
    </source>
</evidence>
<keyword evidence="2" id="KW-1003">Cell membrane</keyword>
<dbReference type="GO" id="GO:0004222">
    <property type="term" value="F:metalloendopeptidase activity"/>
    <property type="evidence" value="ECO:0007669"/>
    <property type="project" value="InterPro"/>
</dbReference>
<keyword evidence="10 12" id="KW-0472">Membrane</keyword>
<proteinExistence type="inferred from homology"/>
<dbReference type="GO" id="GO:0046872">
    <property type="term" value="F:metal ion binding"/>
    <property type="evidence" value="ECO:0007669"/>
    <property type="project" value="UniProtKB-KW"/>
</dbReference>
<dbReference type="GO" id="GO:0005886">
    <property type="term" value="C:plasma membrane"/>
    <property type="evidence" value="ECO:0007669"/>
    <property type="project" value="UniProtKB-SubCell"/>
</dbReference>
<dbReference type="Pfam" id="PF01435">
    <property type="entry name" value="Peptidase_M48"/>
    <property type="match status" value="1"/>
</dbReference>
<accession>A0A9P6KXQ2</accession>
<sequence>MNKILFYFCLASLSVKLIAILIEIGAINNFLKTKKTENNFFEKQIIANNFATLLVKSALLSCDIYIFQIISTIVSFLLLILFKKIKFYDEVISQLKNPNPEEVRRKPKSFFKSKDRVLFAFSFFYLWILFGNFFIALVVSYIYLKIVVWSFETIGVCIAILPFVATLFRNGKAAQSVVFGLDKLQDQENIIDREIFSHLRELGVEYEFYKIKTDSIYNSCVFYLGKKASIILIGDIEKILTRKELTAILYHEIGHIVQNSCINGLIISSINACILIALKLLFLNQCKKSSLMNFTKFELFFIYDCIFNVIVMEWFVVLKNIIQQNDEIRADDYSKSQCDPYYSASALIKIGFNRVKKIIFTSGFNYLISTHPTVFDRLKRFGYD</sequence>
<evidence type="ECO:0000256" key="2">
    <source>
        <dbReference type="ARBA" id="ARBA00022475"/>
    </source>
</evidence>
<evidence type="ECO:0000256" key="12">
    <source>
        <dbReference type="SAM" id="Phobius"/>
    </source>
</evidence>
<keyword evidence="6 11" id="KW-0378">Hydrolase</keyword>
<dbReference type="PANTHER" id="PTHR43221:SF1">
    <property type="entry name" value="PROTEASE HTPX"/>
    <property type="match status" value="1"/>
</dbReference>
<evidence type="ECO:0000256" key="9">
    <source>
        <dbReference type="ARBA" id="ARBA00023049"/>
    </source>
</evidence>
<comment type="cofactor">
    <cofactor evidence="11">
        <name>Zn(2+)</name>
        <dbReference type="ChEBI" id="CHEBI:29105"/>
    </cofactor>
    <text evidence="11">Binds 1 zinc ion per subunit.</text>
</comment>
<reference evidence="14 15" key="1">
    <citation type="journal article" date="2020" name="Genome Biol. Evol.">
        <title>Comparative genomics of strictly vertically transmitted, feminizing microsporidia endosymbionts of amphipod crustaceans.</title>
        <authorList>
            <person name="Cormier A."/>
            <person name="Chebbi M.A."/>
            <person name="Giraud I."/>
            <person name="Wattier R."/>
            <person name="Teixeira M."/>
            <person name="Gilbert C."/>
            <person name="Rigaud T."/>
            <person name="Cordaux R."/>
        </authorList>
    </citation>
    <scope>NUCLEOTIDE SEQUENCE [LARGE SCALE GENOMIC DNA]</scope>
    <source>
        <strain evidence="14 15">Ou3-Ou53</strain>
    </source>
</reference>
<protein>
    <submittedName>
        <fullName evidence="14">CAAX prenyl protease 1 like protein</fullName>
    </submittedName>
</protein>
<dbReference type="GO" id="GO:0006508">
    <property type="term" value="P:proteolysis"/>
    <property type="evidence" value="ECO:0007669"/>
    <property type="project" value="UniProtKB-KW"/>
</dbReference>
<organism evidence="14 15">
    <name type="scientific">Nosema granulosis</name>
    <dbReference type="NCBI Taxonomy" id="83296"/>
    <lineage>
        <taxon>Eukaryota</taxon>
        <taxon>Fungi</taxon>
        <taxon>Fungi incertae sedis</taxon>
        <taxon>Microsporidia</taxon>
        <taxon>Nosematidae</taxon>
        <taxon>Nosema</taxon>
    </lineage>
</organism>
<keyword evidence="7 11" id="KW-0862">Zinc</keyword>
<comment type="caution">
    <text evidence="14">The sequence shown here is derived from an EMBL/GenBank/DDBJ whole genome shotgun (WGS) entry which is preliminary data.</text>
</comment>
<comment type="subcellular location">
    <subcellularLocation>
        <location evidence="1">Cell membrane</location>
        <topology evidence="1">Multi-pass membrane protein</topology>
    </subcellularLocation>
</comment>
<dbReference type="OrthoDB" id="272500at2759"/>
<evidence type="ECO:0000256" key="6">
    <source>
        <dbReference type="ARBA" id="ARBA00022801"/>
    </source>
</evidence>
<feature type="transmembrane region" description="Helical" evidence="12">
    <location>
        <begin position="149"/>
        <end position="168"/>
    </location>
</feature>
<evidence type="ECO:0000313" key="14">
    <source>
        <dbReference type="EMBL" id="KAF9758230.1"/>
    </source>
</evidence>
<evidence type="ECO:0000256" key="7">
    <source>
        <dbReference type="ARBA" id="ARBA00022833"/>
    </source>
</evidence>
<evidence type="ECO:0000256" key="1">
    <source>
        <dbReference type="ARBA" id="ARBA00004651"/>
    </source>
</evidence>
<feature type="transmembrane region" description="Helical" evidence="12">
    <location>
        <begin position="5"/>
        <end position="27"/>
    </location>
</feature>
<keyword evidence="15" id="KW-1185">Reference proteome</keyword>
<feature type="transmembrane region" description="Helical" evidence="12">
    <location>
        <begin position="261"/>
        <end position="280"/>
    </location>
</feature>
<keyword evidence="4 12" id="KW-0812">Transmembrane</keyword>
<evidence type="ECO:0000256" key="11">
    <source>
        <dbReference type="RuleBase" id="RU003983"/>
    </source>
</evidence>
<evidence type="ECO:0000256" key="4">
    <source>
        <dbReference type="ARBA" id="ARBA00022692"/>
    </source>
</evidence>
<feature type="domain" description="Peptidase M48" evidence="13">
    <location>
        <begin position="206"/>
        <end position="380"/>
    </location>
</feature>
<dbReference type="EMBL" id="SBJO01000681">
    <property type="protein sequence ID" value="KAF9758230.1"/>
    <property type="molecule type" value="Genomic_DNA"/>
</dbReference>
<comment type="similarity">
    <text evidence="11">Belongs to the peptidase M48 family.</text>
</comment>
<gene>
    <name evidence="14" type="primary">zmpste24</name>
    <name evidence="14" type="ORF">NGRA_3219</name>
</gene>
<keyword evidence="9 11" id="KW-0482">Metalloprotease</keyword>